<gene>
    <name evidence="2" type="ORF">L873DRAFT_1772971</name>
</gene>
<evidence type="ECO:0008006" key="4">
    <source>
        <dbReference type="Google" id="ProtNLM"/>
    </source>
</evidence>
<evidence type="ECO:0000313" key="3">
    <source>
        <dbReference type="Proteomes" id="UP000276215"/>
    </source>
</evidence>
<organism evidence="2 3">
    <name type="scientific">Choiromyces venosus 120613-1</name>
    <dbReference type="NCBI Taxonomy" id="1336337"/>
    <lineage>
        <taxon>Eukaryota</taxon>
        <taxon>Fungi</taxon>
        <taxon>Dikarya</taxon>
        <taxon>Ascomycota</taxon>
        <taxon>Pezizomycotina</taxon>
        <taxon>Pezizomycetes</taxon>
        <taxon>Pezizales</taxon>
        <taxon>Tuberaceae</taxon>
        <taxon>Choiromyces</taxon>
    </lineage>
</organism>
<keyword evidence="1" id="KW-0472">Membrane</keyword>
<feature type="transmembrane region" description="Helical" evidence="1">
    <location>
        <begin position="83"/>
        <end position="113"/>
    </location>
</feature>
<dbReference type="Proteomes" id="UP000276215">
    <property type="component" value="Unassembled WGS sequence"/>
</dbReference>
<accession>A0A3N4JDZ1</accession>
<keyword evidence="1" id="KW-1133">Transmembrane helix</keyword>
<proteinExistence type="predicted"/>
<dbReference type="AlphaFoldDB" id="A0A3N4JDZ1"/>
<dbReference type="EMBL" id="ML120414">
    <property type="protein sequence ID" value="RPA96493.1"/>
    <property type="molecule type" value="Genomic_DNA"/>
</dbReference>
<keyword evidence="3" id="KW-1185">Reference proteome</keyword>
<protein>
    <recommendedName>
        <fullName evidence="4">Glycine zipper domain-containing protein</fullName>
    </recommendedName>
</protein>
<name>A0A3N4JDZ1_9PEZI</name>
<sequence>MFGWFRRNITKGSLEGVKAAALLPIAIRTIVKEATPALKGASRASRAILPITLTISALTILAAENRLDELANQVCSLGLGTAGAAIGSVIGAAGGPIGMIIGAGLGGFIGGWLGEWGYKKFKTWFFTEDEDGVRPIDRIANALKQATDKLKALTQISAIIIKGQNDALRAMLLMRGQRRGGEGLGMGGGKG</sequence>
<keyword evidence="1" id="KW-0812">Transmembrane</keyword>
<reference evidence="2 3" key="1">
    <citation type="journal article" date="2018" name="Nat. Ecol. Evol.">
        <title>Pezizomycetes genomes reveal the molecular basis of ectomycorrhizal truffle lifestyle.</title>
        <authorList>
            <person name="Murat C."/>
            <person name="Payen T."/>
            <person name="Noel B."/>
            <person name="Kuo A."/>
            <person name="Morin E."/>
            <person name="Chen J."/>
            <person name="Kohler A."/>
            <person name="Krizsan K."/>
            <person name="Balestrini R."/>
            <person name="Da Silva C."/>
            <person name="Montanini B."/>
            <person name="Hainaut M."/>
            <person name="Levati E."/>
            <person name="Barry K.W."/>
            <person name="Belfiori B."/>
            <person name="Cichocki N."/>
            <person name="Clum A."/>
            <person name="Dockter R.B."/>
            <person name="Fauchery L."/>
            <person name="Guy J."/>
            <person name="Iotti M."/>
            <person name="Le Tacon F."/>
            <person name="Lindquist E.A."/>
            <person name="Lipzen A."/>
            <person name="Malagnac F."/>
            <person name="Mello A."/>
            <person name="Molinier V."/>
            <person name="Miyauchi S."/>
            <person name="Poulain J."/>
            <person name="Riccioni C."/>
            <person name="Rubini A."/>
            <person name="Sitrit Y."/>
            <person name="Splivallo R."/>
            <person name="Traeger S."/>
            <person name="Wang M."/>
            <person name="Zifcakova L."/>
            <person name="Wipf D."/>
            <person name="Zambonelli A."/>
            <person name="Paolocci F."/>
            <person name="Nowrousian M."/>
            <person name="Ottonello S."/>
            <person name="Baldrian P."/>
            <person name="Spatafora J.W."/>
            <person name="Henrissat B."/>
            <person name="Nagy L.G."/>
            <person name="Aury J.M."/>
            <person name="Wincker P."/>
            <person name="Grigoriev I.V."/>
            <person name="Bonfante P."/>
            <person name="Martin F.M."/>
        </authorList>
    </citation>
    <scope>NUCLEOTIDE SEQUENCE [LARGE SCALE GENOMIC DNA]</scope>
    <source>
        <strain evidence="2 3">120613-1</strain>
    </source>
</reference>
<dbReference type="OrthoDB" id="5417803at2759"/>
<evidence type="ECO:0000313" key="2">
    <source>
        <dbReference type="EMBL" id="RPA96493.1"/>
    </source>
</evidence>
<evidence type="ECO:0000256" key="1">
    <source>
        <dbReference type="SAM" id="Phobius"/>
    </source>
</evidence>